<dbReference type="UniPathway" id="UPA00070">
    <property type="reaction ID" value="UER00117"/>
</dbReference>
<protein>
    <recommendedName>
        <fullName evidence="4 9">Dihydroorotase</fullName>
        <shortName evidence="9">DHOase</shortName>
        <ecNumber evidence="4 9">3.5.2.3</ecNumber>
    </recommendedName>
</protein>
<evidence type="ECO:0000256" key="5">
    <source>
        <dbReference type="ARBA" id="ARBA00022723"/>
    </source>
</evidence>
<feature type="modified residue" description="N6-carboxylysine" evidence="9">
    <location>
        <position position="104"/>
    </location>
</feature>
<feature type="binding site" evidence="9">
    <location>
        <position position="224"/>
    </location>
    <ligand>
        <name>substrate</name>
    </ligand>
</feature>
<evidence type="ECO:0000256" key="6">
    <source>
        <dbReference type="ARBA" id="ARBA00022801"/>
    </source>
</evidence>
<feature type="binding site" evidence="9">
    <location>
        <position position="141"/>
    </location>
    <ligand>
        <name>Zn(2+)</name>
        <dbReference type="ChEBI" id="CHEBI:29105"/>
        <label>2</label>
    </ligand>
</feature>
<dbReference type="GO" id="GO:0008270">
    <property type="term" value="F:zinc ion binding"/>
    <property type="evidence" value="ECO:0007669"/>
    <property type="project" value="UniProtKB-UniRule"/>
</dbReference>
<keyword evidence="6 9" id="KW-0378">Hydrolase</keyword>
<evidence type="ECO:0000256" key="7">
    <source>
        <dbReference type="ARBA" id="ARBA00022833"/>
    </source>
</evidence>
<evidence type="ECO:0000256" key="4">
    <source>
        <dbReference type="ARBA" id="ARBA00012860"/>
    </source>
</evidence>
<gene>
    <name evidence="9 12" type="primary">pyrC</name>
    <name evidence="12" type="ORF">FNB15_05410</name>
</gene>
<evidence type="ECO:0000256" key="1">
    <source>
        <dbReference type="ARBA" id="ARBA00002368"/>
    </source>
</evidence>
<evidence type="ECO:0000256" key="8">
    <source>
        <dbReference type="ARBA" id="ARBA00022975"/>
    </source>
</evidence>
<dbReference type="GO" id="GO:0004151">
    <property type="term" value="F:dihydroorotase activity"/>
    <property type="evidence" value="ECO:0007669"/>
    <property type="project" value="UniProtKB-UniRule"/>
</dbReference>
<comment type="catalytic activity">
    <reaction evidence="9 10">
        <text>(S)-dihydroorotate + H2O = N-carbamoyl-L-aspartate + H(+)</text>
        <dbReference type="Rhea" id="RHEA:24296"/>
        <dbReference type="ChEBI" id="CHEBI:15377"/>
        <dbReference type="ChEBI" id="CHEBI:15378"/>
        <dbReference type="ChEBI" id="CHEBI:30864"/>
        <dbReference type="ChEBI" id="CHEBI:32814"/>
        <dbReference type="EC" id="3.5.2.3"/>
    </reaction>
</comment>
<feature type="active site" evidence="9">
    <location>
        <position position="252"/>
    </location>
</feature>
<reference evidence="12 13" key="1">
    <citation type="submission" date="2019-07" db="EMBL/GenBank/DDBJ databases">
        <title>Genome sequencing for Ferrovibrio sp. K5.</title>
        <authorList>
            <person name="Park S.-J."/>
        </authorList>
    </citation>
    <scope>NUCLEOTIDE SEQUENCE [LARGE SCALE GENOMIC DNA]</scope>
    <source>
        <strain evidence="12 13">K5</strain>
    </source>
</reference>
<dbReference type="InterPro" id="IPR004721">
    <property type="entry name" value="DHOdimr"/>
</dbReference>
<dbReference type="OrthoDB" id="9808095at2"/>
<comment type="cofactor">
    <cofactor evidence="9 10">
        <name>Zn(2+)</name>
        <dbReference type="ChEBI" id="CHEBI:29105"/>
    </cofactor>
    <text evidence="9 10">Binds 2 Zn(2+) ions per subunit.</text>
</comment>
<comment type="pathway">
    <text evidence="2 9 10">Pyrimidine metabolism; UMP biosynthesis via de novo pathway; (S)-dihydroorotate from bicarbonate: step 3/3.</text>
</comment>
<keyword evidence="8 9" id="KW-0665">Pyrimidine biosynthesis</keyword>
<feature type="binding site" evidence="9">
    <location>
        <position position="18"/>
    </location>
    <ligand>
        <name>Zn(2+)</name>
        <dbReference type="ChEBI" id="CHEBI:29105"/>
        <label>1</label>
    </ligand>
</feature>
<dbReference type="EC" id="3.5.2.3" evidence="4 9"/>
<feature type="binding site" evidence="9">
    <location>
        <position position="268"/>
    </location>
    <ligand>
        <name>substrate</name>
    </ligand>
</feature>
<evidence type="ECO:0000256" key="3">
    <source>
        <dbReference type="ARBA" id="ARBA00005631"/>
    </source>
</evidence>
<feature type="binding site" evidence="9">
    <location>
        <position position="141"/>
    </location>
    <ligand>
        <name>substrate</name>
    </ligand>
</feature>
<evidence type="ECO:0000256" key="10">
    <source>
        <dbReference type="RuleBase" id="RU003440"/>
    </source>
</evidence>
<dbReference type="InterPro" id="IPR006680">
    <property type="entry name" value="Amidohydro-rel"/>
</dbReference>
<dbReference type="RefSeq" id="WP_144067730.1">
    <property type="nucleotide sequence ID" value="NZ_CP041636.1"/>
</dbReference>
<dbReference type="EMBL" id="CP041636">
    <property type="protein sequence ID" value="QDO96749.1"/>
    <property type="molecule type" value="Genomic_DNA"/>
</dbReference>
<feature type="binding site" evidence="9">
    <location>
        <position position="252"/>
    </location>
    <ligand>
        <name>Zn(2+)</name>
        <dbReference type="ChEBI" id="CHEBI:29105"/>
        <label>1</label>
    </ligand>
</feature>
<dbReference type="HAMAP" id="MF_00219">
    <property type="entry name" value="PyrC_classII"/>
    <property type="match status" value="1"/>
</dbReference>
<dbReference type="GO" id="GO:0006207">
    <property type="term" value="P:'de novo' pyrimidine nucleobase biosynthetic process"/>
    <property type="evidence" value="ECO:0007669"/>
    <property type="project" value="TreeGrafter"/>
</dbReference>
<dbReference type="Proteomes" id="UP000317496">
    <property type="component" value="Chromosome"/>
</dbReference>
<keyword evidence="7 9" id="KW-0862">Zinc</keyword>
<feature type="domain" description="Amidohydrolase-related" evidence="11">
    <location>
        <begin position="16"/>
        <end position="308"/>
    </location>
</feature>
<comment type="similarity">
    <text evidence="3 9 10">Belongs to the metallo-dependent hydrolases superfamily. DHOase family. Class II DHOase subfamily.</text>
</comment>
<feature type="binding site" evidence="9">
    <location>
        <position position="46"/>
    </location>
    <ligand>
        <name>substrate</name>
    </ligand>
</feature>
<dbReference type="PIRSF" id="PIRSF001237">
    <property type="entry name" value="DHOdimr"/>
    <property type="match status" value="1"/>
</dbReference>
<dbReference type="PANTHER" id="PTHR43137:SF1">
    <property type="entry name" value="DIHYDROOROTASE"/>
    <property type="match status" value="1"/>
</dbReference>
<name>A0A516GYZ7_9PROT</name>
<dbReference type="GO" id="GO:0044205">
    <property type="term" value="P:'de novo' UMP biosynthetic process"/>
    <property type="evidence" value="ECO:0007669"/>
    <property type="project" value="UniProtKB-UniRule"/>
</dbReference>
<dbReference type="PANTHER" id="PTHR43137">
    <property type="entry name" value="DIHYDROOROTASE"/>
    <property type="match status" value="1"/>
</dbReference>
<keyword evidence="13" id="KW-1185">Reference proteome</keyword>
<organism evidence="12 13">
    <name type="scientific">Ferrovibrio terrae</name>
    <dbReference type="NCBI Taxonomy" id="2594003"/>
    <lineage>
        <taxon>Bacteria</taxon>
        <taxon>Pseudomonadati</taxon>
        <taxon>Pseudomonadota</taxon>
        <taxon>Alphaproteobacteria</taxon>
        <taxon>Rhodospirillales</taxon>
        <taxon>Rhodospirillaceae</taxon>
        <taxon>Ferrovibrio</taxon>
    </lineage>
</organism>
<feature type="binding site" evidence="9">
    <location>
        <begin position="20"/>
        <end position="22"/>
    </location>
    <ligand>
        <name>substrate</name>
    </ligand>
</feature>
<dbReference type="InterPro" id="IPR032466">
    <property type="entry name" value="Metal_Hydrolase"/>
</dbReference>
<dbReference type="KEGG" id="fer:FNB15_05410"/>
<dbReference type="AlphaFoldDB" id="A0A516GYZ7"/>
<feature type="binding site" evidence="9">
    <location>
        <position position="179"/>
    </location>
    <ligand>
        <name>Zn(2+)</name>
        <dbReference type="ChEBI" id="CHEBI:29105"/>
        <label>2</label>
    </ligand>
</feature>
<evidence type="ECO:0000256" key="9">
    <source>
        <dbReference type="HAMAP-Rule" id="MF_00219"/>
    </source>
</evidence>
<evidence type="ECO:0000256" key="2">
    <source>
        <dbReference type="ARBA" id="ARBA00004880"/>
    </source>
</evidence>
<dbReference type="SUPFAM" id="SSF51556">
    <property type="entry name" value="Metallo-dependent hydrolases"/>
    <property type="match status" value="1"/>
</dbReference>
<dbReference type="PROSITE" id="PS00482">
    <property type="entry name" value="DIHYDROOROTASE_1"/>
    <property type="match status" value="1"/>
</dbReference>
<sequence>MNSSAPNRLVIRQPDDWHVHLRDGEVMAAVLPHTAAQFARAIVMPNLKPPVTRATDAEAYRQRILAALPKGVRFEPLMTAYLTDATDPADIADGFKRKVWVAAKLYPAGATTNSQHGVTDIARITSVLAMMEKIGMPLLLHGEVTDHSIDIFDRETVFLERILGKLLKDFPGLKVVLEHITTAEAADFVRSHAPQIGATITPHHLMINRSSIFEGGVRPHLYCLPIAKREHHRLALRKAATSGDACFFLGTDTAPHFVHLKEAACGCAGIFNAPTAMQSYAQVFAEENALDRLEAFASLNGPRFYGLPVNEARISLERRGTAVPDSVSVGTDSILVFATEAAKQWTVGEVVPA</sequence>
<feature type="binding site" description="via carbamate group" evidence="9">
    <location>
        <position position="104"/>
    </location>
    <ligand>
        <name>Zn(2+)</name>
        <dbReference type="ChEBI" id="CHEBI:29105"/>
        <label>1</label>
    </ligand>
</feature>
<dbReference type="GO" id="GO:0005829">
    <property type="term" value="C:cytosol"/>
    <property type="evidence" value="ECO:0007669"/>
    <property type="project" value="TreeGrafter"/>
</dbReference>
<accession>A0A516GYZ7</accession>
<feature type="binding site" evidence="9">
    <location>
        <position position="256"/>
    </location>
    <ligand>
        <name>substrate</name>
    </ligand>
</feature>
<proteinExistence type="inferred from homology"/>
<dbReference type="NCBIfam" id="TIGR00856">
    <property type="entry name" value="pyrC_dimer"/>
    <property type="match status" value="1"/>
</dbReference>
<evidence type="ECO:0000259" key="11">
    <source>
        <dbReference type="Pfam" id="PF01979"/>
    </source>
</evidence>
<comment type="subunit">
    <text evidence="9">Homodimer.</text>
</comment>
<evidence type="ECO:0000313" key="12">
    <source>
        <dbReference type="EMBL" id="QDO96749.1"/>
    </source>
</evidence>
<dbReference type="Gene3D" id="3.20.20.140">
    <property type="entry name" value="Metal-dependent hydrolases"/>
    <property type="match status" value="1"/>
</dbReference>
<dbReference type="CDD" id="cd01294">
    <property type="entry name" value="DHOase"/>
    <property type="match status" value="1"/>
</dbReference>
<feature type="binding site" evidence="9">
    <location>
        <position position="20"/>
    </location>
    <ligand>
        <name>Zn(2+)</name>
        <dbReference type="ChEBI" id="CHEBI:29105"/>
        <label>1</label>
    </ligand>
</feature>
<feature type="binding site" description="via carbamate group" evidence="9">
    <location>
        <position position="104"/>
    </location>
    <ligand>
        <name>Zn(2+)</name>
        <dbReference type="ChEBI" id="CHEBI:29105"/>
        <label>2</label>
    </ligand>
</feature>
<dbReference type="InterPro" id="IPR002195">
    <property type="entry name" value="Dihydroorotase_CS"/>
</dbReference>
<comment type="function">
    <text evidence="1 9">Catalyzes the reversible cyclization of carbamoyl aspartate to dihydroorotate.</text>
</comment>
<evidence type="ECO:0000313" key="13">
    <source>
        <dbReference type="Proteomes" id="UP000317496"/>
    </source>
</evidence>
<keyword evidence="5 9" id="KW-0479">Metal-binding</keyword>
<dbReference type="Pfam" id="PF01979">
    <property type="entry name" value="Amidohydro_1"/>
    <property type="match status" value="1"/>
</dbReference>
<dbReference type="PROSITE" id="PS00483">
    <property type="entry name" value="DIHYDROOROTASE_2"/>
    <property type="match status" value="1"/>
</dbReference>